<accession>A0A975Y3Q6</accession>
<sequence length="69" mass="8099">MEKLYFHLYLALAYSYHPQVSATHRQSINTGALRYATTLQEDFSTWMRYLASAYLKSMKPSSKSNFRKV</sequence>
<proteinExistence type="predicted"/>
<dbReference type="KEGG" id="rsin:B6N60_01061"/>
<gene>
    <name evidence="1" type="ORF">B6N60_01061</name>
</gene>
<dbReference type="AlphaFoldDB" id="A0A975Y3Q6"/>
<protein>
    <submittedName>
        <fullName evidence="1">Uncharacterized protein</fullName>
    </submittedName>
</protein>
<evidence type="ECO:0000313" key="2">
    <source>
        <dbReference type="Proteomes" id="UP000683511"/>
    </source>
</evidence>
<name>A0A975Y3Q6_9NOST</name>
<organism evidence="1 2">
    <name type="scientific">Richelia sinica FACHB-800</name>
    <dbReference type="NCBI Taxonomy" id="1357546"/>
    <lineage>
        <taxon>Bacteria</taxon>
        <taxon>Bacillati</taxon>
        <taxon>Cyanobacteriota</taxon>
        <taxon>Cyanophyceae</taxon>
        <taxon>Nostocales</taxon>
        <taxon>Nostocaceae</taxon>
        <taxon>Richelia</taxon>
    </lineage>
</organism>
<reference evidence="1" key="1">
    <citation type="submission" date="2017-04" db="EMBL/GenBank/DDBJ databases">
        <title>Genome deletions in a multicellular cyanobacterial endosymbiont for morphological adaptation in marine diatoms.</title>
        <authorList>
            <person name="Wang Y."/>
            <person name="Gao H."/>
            <person name="Li R."/>
            <person name="Xu X."/>
        </authorList>
    </citation>
    <scope>NUCLEOTIDE SEQUENCE</scope>
    <source>
        <strain evidence="1">FACHB 800</strain>
    </source>
</reference>
<keyword evidence="2" id="KW-1185">Reference proteome</keyword>
<dbReference type="EMBL" id="CP021056">
    <property type="protein sequence ID" value="QXE22378.1"/>
    <property type="molecule type" value="Genomic_DNA"/>
</dbReference>
<evidence type="ECO:0000313" key="1">
    <source>
        <dbReference type="EMBL" id="QXE22378.1"/>
    </source>
</evidence>
<dbReference type="Proteomes" id="UP000683511">
    <property type="component" value="Chromosome"/>
</dbReference>